<evidence type="ECO:0000313" key="1">
    <source>
        <dbReference type="EMBL" id="JAD44565.1"/>
    </source>
</evidence>
<sequence>MQQHYILQLTSAVE</sequence>
<accession>A0A0A9A6D9</accession>
<proteinExistence type="predicted"/>
<reference evidence="1" key="2">
    <citation type="journal article" date="2015" name="Data Brief">
        <title>Shoot transcriptome of the giant reed, Arundo donax.</title>
        <authorList>
            <person name="Barrero R.A."/>
            <person name="Guerrero F.D."/>
            <person name="Moolhuijzen P."/>
            <person name="Goolsby J.A."/>
            <person name="Tidwell J."/>
            <person name="Bellgard S.E."/>
            <person name="Bellgard M.I."/>
        </authorList>
    </citation>
    <scope>NUCLEOTIDE SEQUENCE</scope>
    <source>
        <tissue evidence="1">Shoot tissue taken approximately 20 cm above the soil surface</tissue>
    </source>
</reference>
<protein>
    <submittedName>
        <fullName evidence="1">Uncharacterized protein</fullName>
    </submittedName>
</protein>
<dbReference type="EMBL" id="GBRH01253330">
    <property type="protein sequence ID" value="JAD44565.1"/>
    <property type="molecule type" value="Transcribed_RNA"/>
</dbReference>
<organism evidence="1">
    <name type="scientific">Arundo donax</name>
    <name type="common">Giant reed</name>
    <name type="synonym">Donax arundinaceus</name>
    <dbReference type="NCBI Taxonomy" id="35708"/>
    <lineage>
        <taxon>Eukaryota</taxon>
        <taxon>Viridiplantae</taxon>
        <taxon>Streptophyta</taxon>
        <taxon>Embryophyta</taxon>
        <taxon>Tracheophyta</taxon>
        <taxon>Spermatophyta</taxon>
        <taxon>Magnoliopsida</taxon>
        <taxon>Liliopsida</taxon>
        <taxon>Poales</taxon>
        <taxon>Poaceae</taxon>
        <taxon>PACMAD clade</taxon>
        <taxon>Arundinoideae</taxon>
        <taxon>Arundineae</taxon>
        <taxon>Arundo</taxon>
    </lineage>
</organism>
<reference evidence="1" key="1">
    <citation type="submission" date="2014-09" db="EMBL/GenBank/DDBJ databases">
        <authorList>
            <person name="Magalhaes I.L.F."/>
            <person name="Oliveira U."/>
            <person name="Santos F.R."/>
            <person name="Vidigal T.H.D.A."/>
            <person name="Brescovit A.D."/>
            <person name="Santos A.J."/>
        </authorList>
    </citation>
    <scope>NUCLEOTIDE SEQUENCE</scope>
    <source>
        <tissue evidence="1">Shoot tissue taken approximately 20 cm above the soil surface</tissue>
    </source>
</reference>
<name>A0A0A9A6D9_ARUDO</name>